<feature type="region of interest" description="Disordered" evidence="1">
    <location>
        <begin position="55"/>
        <end position="94"/>
    </location>
</feature>
<dbReference type="Proteomes" id="UP000078446">
    <property type="component" value="Unassembled WGS sequence"/>
</dbReference>
<dbReference type="AlphaFoldDB" id="A0A7Z0UWB0"/>
<protein>
    <submittedName>
        <fullName evidence="2">Uncharacterized protein</fullName>
    </submittedName>
</protein>
<comment type="caution">
    <text evidence="2">The sequence shown here is derived from an EMBL/GenBank/DDBJ whole genome shotgun (WGS) entry which is preliminary data.</text>
</comment>
<name>A0A7Z0UWB0_MORCA</name>
<feature type="compositionally biased region" description="Polar residues" evidence="1">
    <location>
        <begin position="71"/>
        <end position="87"/>
    </location>
</feature>
<evidence type="ECO:0000313" key="2">
    <source>
        <dbReference type="EMBL" id="OAU98792.1"/>
    </source>
</evidence>
<evidence type="ECO:0000313" key="3">
    <source>
        <dbReference type="Proteomes" id="UP000078446"/>
    </source>
</evidence>
<reference evidence="2 3" key="1">
    <citation type="journal article" date="2016" name="Genome Biol. Evol.">
        <title>Comparative Genomic Analyses of the Moraxella catarrhalis Serosensitive and Seroresistant Lineages Demonstrate Their Independent Evolution.</title>
        <authorList>
            <person name="Earl J.P."/>
            <person name="de Vries S.P."/>
            <person name="Ahmed A."/>
            <person name="Powell E."/>
            <person name="Schultz M.P."/>
            <person name="Hermans P.W."/>
            <person name="Hill D.J."/>
            <person name="Zhou Z."/>
            <person name="Constantinidou C.I."/>
            <person name="Hu F.Z."/>
            <person name="Bootsma H.J."/>
            <person name="Ehrlich G.D."/>
        </authorList>
    </citation>
    <scope>NUCLEOTIDE SEQUENCE [LARGE SCALE GENOMIC DNA]</scope>
    <source>
        <strain evidence="2 3">Z7574</strain>
    </source>
</reference>
<sequence>MLELTSVGYLLTQQLLNDSQQVMLIHSNGCLAELLQAYGLRLVCQGLSKQKIKKSQRQYRRYKPFERHTKQPSPTHSQPTVFATSDDLTPWSGL</sequence>
<dbReference type="EMBL" id="LXHE01000026">
    <property type="protein sequence ID" value="OAU98792.1"/>
    <property type="molecule type" value="Genomic_DNA"/>
</dbReference>
<evidence type="ECO:0000256" key="1">
    <source>
        <dbReference type="SAM" id="MobiDB-lite"/>
    </source>
</evidence>
<gene>
    <name evidence="2" type="ORF">AO382_2303</name>
</gene>
<proteinExistence type="predicted"/>
<accession>A0A7Z0UWB0</accession>
<organism evidence="2 3">
    <name type="scientific">Moraxella catarrhalis</name>
    <name type="common">Branhamella catarrhalis</name>
    <dbReference type="NCBI Taxonomy" id="480"/>
    <lineage>
        <taxon>Bacteria</taxon>
        <taxon>Pseudomonadati</taxon>
        <taxon>Pseudomonadota</taxon>
        <taxon>Gammaproteobacteria</taxon>
        <taxon>Moraxellales</taxon>
        <taxon>Moraxellaceae</taxon>
        <taxon>Moraxella</taxon>
    </lineage>
</organism>